<dbReference type="AlphaFoldDB" id="A0A9P1BGN5"/>
<dbReference type="Proteomes" id="UP001152797">
    <property type="component" value="Unassembled WGS sequence"/>
</dbReference>
<reference evidence="1" key="1">
    <citation type="submission" date="2022-10" db="EMBL/GenBank/DDBJ databases">
        <authorList>
            <person name="Chen Y."/>
            <person name="Dougan E. K."/>
            <person name="Chan C."/>
            <person name="Rhodes N."/>
            <person name="Thang M."/>
        </authorList>
    </citation>
    <scope>NUCLEOTIDE SEQUENCE</scope>
</reference>
<name>A0A9P1BGN5_9DINO</name>
<evidence type="ECO:0000313" key="2">
    <source>
        <dbReference type="EMBL" id="CAL4759457.1"/>
    </source>
</evidence>
<sequence length="413" mass="47060">MDEVLCSLYQYGGCRIDDQQWEQALKRMRALLEKYTETWVVAKLPDGRIALDIENETTQMAVQRAGHRIDRINQDRWLMGLHKLRQQRFFNTQLGDLFAALDAFDELNAVCELDHVRNGIDSCGDVLVSMSKEQQWCDAIERLRALRLKHPKSGADQILPLNPYQLVLVTSQMNNCSSMRKIPVPDFHHLETDELKQDLFTALKAVGEMDDVHPLGDTVYDIREREALGWEGPKVTRWSNALSELQKLREKYAVGLDYTPFEPYEDGACQGAGNEFEQGVLTALANSPNYVVSIDEYTSINGVVIRGLGTLETHTLHASNLHPDCHAAIHRLNVLRSKYIWQGLIPLRPWQSEFKASGLNDFEQGLIQTLREYGIPPSIDPEMKIRDVPIKAMSPDNQARLAQLFEYAQQCPK</sequence>
<keyword evidence="3" id="KW-1185">Reference proteome</keyword>
<reference evidence="2 3" key="2">
    <citation type="submission" date="2024-05" db="EMBL/GenBank/DDBJ databases">
        <authorList>
            <person name="Chen Y."/>
            <person name="Shah S."/>
            <person name="Dougan E. K."/>
            <person name="Thang M."/>
            <person name="Chan C."/>
        </authorList>
    </citation>
    <scope>NUCLEOTIDE SEQUENCE [LARGE SCALE GENOMIC DNA]</scope>
</reference>
<organism evidence="1">
    <name type="scientific">Cladocopium goreaui</name>
    <dbReference type="NCBI Taxonomy" id="2562237"/>
    <lineage>
        <taxon>Eukaryota</taxon>
        <taxon>Sar</taxon>
        <taxon>Alveolata</taxon>
        <taxon>Dinophyceae</taxon>
        <taxon>Suessiales</taxon>
        <taxon>Symbiodiniaceae</taxon>
        <taxon>Cladocopium</taxon>
    </lineage>
</organism>
<proteinExistence type="predicted"/>
<gene>
    <name evidence="1" type="ORF">C1SCF055_LOCUS735</name>
</gene>
<accession>A0A9P1BGN5</accession>
<dbReference type="EMBL" id="CAMXCT020000001">
    <property type="protein sequence ID" value="CAL1125520.1"/>
    <property type="molecule type" value="Genomic_DNA"/>
</dbReference>
<dbReference type="EMBL" id="CAMXCT030000001">
    <property type="protein sequence ID" value="CAL4759457.1"/>
    <property type="molecule type" value="Genomic_DNA"/>
</dbReference>
<comment type="caution">
    <text evidence="1">The sequence shown here is derived from an EMBL/GenBank/DDBJ whole genome shotgun (WGS) entry which is preliminary data.</text>
</comment>
<evidence type="ECO:0000313" key="3">
    <source>
        <dbReference type="Proteomes" id="UP001152797"/>
    </source>
</evidence>
<evidence type="ECO:0000313" key="1">
    <source>
        <dbReference type="EMBL" id="CAI3972145.1"/>
    </source>
</evidence>
<protein>
    <submittedName>
        <fullName evidence="1">Uncharacterized protein</fullName>
    </submittedName>
</protein>
<dbReference type="EMBL" id="CAMXCT010000001">
    <property type="protein sequence ID" value="CAI3972145.1"/>
    <property type="molecule type" value="Genomic_DNA"/>
</dbReference>